<evidence type="ECO:0000256" key="4">
    <source>
        <dbReference type="ARBA" id="ARBA00022801"/>
    </source>
</evidence>
<feature type="domain" description="Nucleoside phosphorylase" evidence="6">
    <location>
        <begin position="35"/>
        <end position="234"/>
    </location>
</feature>
<dbReference type="UniPathway" id="UPA00904">
    <property type="reaction ID" value="UER00871"/>
</dbReference>
<dbReference type="EC" id="3.2.2.9" evidence="2"/>
<evidence type="ECO:0000259" key="6">
    <source>
        <dbReference type="Pfam" id="PF01048"/>
    </source>
</evidence>
<accession>A0A7H2BMZ3</accession>
<dbReference type="GO" id="GO:0019284">
    <property type="term" value="P:L-methionine salvage from S-adenosylmethionine"/>
    <property type="evidence" value="ECO:0007669"/>
    <property type="project" value="TreeGrafter"/>
</dbReference>
<dbReference type="KEGG" id="rama:IDM48_08015"/>
<dbReference type="PANTHER" id="PTHR46832">
    <property type="entry name" value="5'-METHYLTHIOADENOSINE/S-ADENOSYLHOMOCYSTEINE NUCLEOSIDASE"/>
    <property type="match status" value="1"/>
</dbReference>
<evidence type="ECO:0000256" key="2">
    <source>
        <dbReference type="ARBA" id="ARBA00011974"/>
    </source>
</evidence>
<evidence type="ECO:0000313" key="8">
    <source>
        <dbReference type="Proteomes" id="UP000516421"/>
    </source>
</evidence>
<dbReference type="Pfam" id="PF01048">
    <property type="entry name" value="PNP_UDP_1"/>
    <property type="match status" value="1"/>
</dbReference>
<dbReference type="Proteomes" id="UP000516421">
    <property type="component" value="Chromosome"/>
</dbReference>
<dbReference type="GO" id="GO:0008782">
    <property type="term" value="F:adenosylhomocysteine nucleosidase activity"/>
    <property type="evidence" value="ECO:0007669"/>
    <property type="project" value="UniProtKB-EC"/>
</dbReference>
<dbReference type="PANTHER" id="PTHR46832:SF1">
    <property type="entry name" value="5'-METHYLTHIOADENOSINE_S-ADENOSYLHOMOCYSTEINE NUCLEOSIDASE"/>
    <property type="match status" value="1"/>
</dbReference>
<dbReference type="EMBL" id="CP061538">
    <property type="protein sequence ID" value="QNV41039.1"/>
    <property type="molecule type" value="Genomic_DNA"/>
</dbReference>
<protein>
    <recommendedName>
        <fullName evidence="2">adenosylhomocysteine nucleosidase</fullName>
        <ecNumber evidence="2">3.2.2.9</ecNumber>
    </recommendedName>
</protein>
<keyword evidence="4 7" id="KW-0378">Hydrolase</keyword>
<dbReference type="Gene3D" id="3.40.50.1580">
    <property type="entry name" value="Nucleoside phosphorylase domain"/>
    <property type="match status" value="1"/>
</dbReference>
<comment type="pathway">
    <text evidence="1">Amino-acid biosynthesis; L-methionine biosynthesis via salvage pathway; S-methyl-5-thio-alpha-D-ribose 1-phosphate from S-methyl-5'-thioadenosine (hydrolase route): step 1/2.</text>
</comment>
<gene>
    <name evidence="7" type="primary">mtnN</name>
    <name evidence="7" type="ORF">IDM48_08015</name>
</gene>
<dbReference type="GO" id="GO:0009164">
    <property type="term" value="P:nucleoside catabolic process"/>
    <property type="evidence" value="ECO:0007669"/>
    <property type="project" value="InterPro"/>
</dbReference>
<dbReference type="InterPro" id="IPR035994">
    <property type="entry name" value="Nucleoside_phosphorylase_sf"/>
</dbReference>
<dbReference type="NCBIfam" id="TIGR01704">
    <property type="entry name" value="MTA_SAH-Nsdase"/>
    <property type="match status" value="1"/>
</dbReference>
<reference evidence="7 8" key="1">
    <citation type="submission" date="2020-09" db="EMBL/GenBank/DDBJ databases">
        <title>Investigation of environmental microbe.</title>
        <authorList>
            <person name="Ou Y."/>
            <person name="Kang Q."/>
        </authorList>
    </citation>
    <scope>NUCLEOTIDE SEQUENCE [LARGE SCALE GENOMIC DNA]</scope>
    <source>
        <strain evidence="7 8">KJZ-9</strain>
    </source>
</reference>
<dbReference type="GO" id="GO:0005829">
    <property type="term" value="C:cytosol"/>
    <property type="evidence" value="ECO:0007669"/>
    <property type="project" value="TreeGrafter"/>
</dbReference>
<evidence type="ECO:0000256" key="5">
    <source>
        <dbReference type="ARBA" id="ARBA00023167"/>
    </source>
</evidence>
<dbReference type="InterPro" id="IPR010049">
    <property type="entry name" value="MTA_SAH_Nsdase"/>
</dbReference>
<evidence type="ECO:0000256" key="1">
    <source>
        <dbReference type="ARBA" id="ARBA00004945"/>
    </source>
</evidence>
<dbReference type="CDD" id="cd09008">
    <property type="entry name" value="MTAN"/>
    <property type="match status" value="1"/>
</dbReference>
<dbReference type="AlphaFoldDB" id="A0A7H2BMZ3"/>
<name>A0A7H2BMZ3_9MICC</name>
<keyword evidence="5" id="KW-0486">Methionine biosynthesis</keyword>
<keyword evidence="7" id="KW-0326">Glycosidase</keyword>
<dbReference type="InterPro" id="IPR000845">
    <property type="entry name" value="Nucleoside_phosphorylase_d"/>
</dbReference>
<dbReference type="SUPFAM" id="SSF53167">
    <property type="entry name" value="Purine and uridine phosphorylases"/>
    <property type="match status" value="1"/>
</dbReference>
<organism evidence="7 8">
    <name type="scientific">Rothia amarae</name>
    <dbReference type="NCBI Taxonomy" id="169480"/>
    <lineage>
        <taxon>Bacteria</taxon>
        <taxon>Bacillati</taxon>
        <taxon>Actinomycetota</taxon>
        <taxon>Actinomycetes</taxon>
        <taxon>Micrococcales</taxon>
        <taxon>Micrococcaceae</taxon>
        <taxon>Rothia</taxon>
    </lineage>
</organism>
<proteinExistence type="predicted"/>
<sequence>MDEEAAPFFELTEPAGDSFSCGIAEFFPRVVRSNQYEQKVLLVRSRIGLVNAAAAITTALRLAPSTPLVVSAGTAGGLHTSTNVGDLVIGTEFTYTDADATAFGYARGQVPGMPEKFDVAPSLVDSLGALPQSELAPVEFTGTIHRGPMLAGGSFVTAHNVADTRVVFPDAISTDMETTAIAQVCHNEDVPFIAVRAISDLCGPTADQVFHLEVDLVAPVSAQAALAVIDHVIAAGGH</sequence>
<dbReference type="GO" id="GO:0019509">
    <property type="term" value="P:L-methionine salvage from methylthioadenosine"/>
    <property type="evidence" value="ECO:0007669"/>
    <property type="project" value="UniProtKB-UniPathway"/>
</dbReference>
<dbReference type="GO" id="GO:0008930">
    <property type="term" value="F:methylthioadenosine nucleosidase activity"/>
    <property type="evidence" value="ECO:0007669"/>
    <property type="project" value="InterPro"/>
</dbReference>
<keyword evidence="8" id="KW-1185">Reference proteome</keyword>
<keyword evidence="3" id="KW-0028">Amino-acid biosynthesis</keyword>
<evidence type="ECO:0000313" key="7">
    <source>
        <dbReference type="EMBL" id="QNV41039.1"/>
    </source>
</evidence>
<evidence type="ECO:0000256" key="3">
    <source>
        <dbReference type="ARBA" id="ARBA00022605"/>
    </source>
</evidence>